<gene>
    <name evidence="4" type="ORF">CTAYLR_004982</name>
</gene>
<comment type="caution">
    <text evidence="4">The sequence shown here is derived from an EMBL/GenBank/DDBJ whole genome shotgun (WGS) entry which is preliminary data.</text>
</comment>
<dbReference type="InterPro" id="IPR051012">
    <property type="entry name" value="CellSynth/LPSAsmb/PSIAsmb"/>
</dbReference>
<feature type="repeat" description="TPR" evidence="3">
    <location>
        <begin position="215"/>
        <end position="248"/>
    </location>
</feature>
<evidence type="ECO:0000256" key="1">
    <source>
        <dbReference type="ARBA" id="ARBA00022737"/>
    </source>
</evidence>
<dbReference type="EMBL" id="JAQMWT010000435">
    <property type="protein sequence ID" value="KAJ8601381.1"/>
    <property type="molecule type" value="Genomic_DNA"/>
</dbReference>
<accession>A0AAD7XK78</accession>
<keyword evidence="1" id="KW-0677">Repeat</keyword>
<dbReference type="PANTHER" id="PTHR45586">
    <property type="entry name" value="TPR REPEAT-CONTAINING PROTEIN PA4667"/>
    <property type="match status" value="1"/>
</dbReference>
<dbReference type="PANTHER" id="PTHR45586:SF1">
    <property type="entry name" value="LIPOPOLYSACCHARIDE ASSEMBLY PROTEIN B"/>
    <property type="match status" value="1"/>
</dbReference>
<keyword evidence="2 3" id="KW-0802">TPR repeat</keyword>
<protein>
    <submittedName>
        <fullName evidence="4">Uncharacterized protein</fullName>
    </submittedName>
</protein>
<dbReference type="InterPro" id="IPR011990">
    <property type="entry name" value="TPR-like_helical_dom_sf"/>
</dbReference>
<organism evidence="4 5">
    <name type="scientific">Chrysophaeum taylorii</name>
    <dbReference type="NCBI Taxonomy" id="2483200"/>
    <lineage>
        <taxon>Eukaryota</taxon>
        <taxon>Sar</taxon>
        <taxon>Stramenopiles</taxon>
        <taxon>Ochrophyta</taxon>
        <taxon>Pelagophyceae</taxon>
        <taxon>Pelagomonadales</taxon>
        <taxon>Pelagomonadaceae</taxon>
        <taxon>Chrysophaeum</taxon>
    </lineage>
</organism>
<keyword evidence="5" id="KW-1185">Reference proteome</keyword>
<dbReference type="Gene3D" id="1.25.40.10">
    <property type="entry name" value="Tetratricopeptide repeat domain"/>
    <property type="match status" value="2"/>
</dbReference>
<dbReference type="InterPro" id="IPR019734">
    <property type="entry name" value="TPR_rpt"/>
</dbReference>
<sequence length="329" mass="36815">MEAALAKYKAAAKSAALQKSSELSQSDKAKLAMVHARYAGMLWHLRRDKKTAQRQYKLALKTDPSSVEAHFFYGRFLWEALSNSRLAEEELRATFQHADAKWASIVHVQLGLLLEAREDKSKDAEGEYRAAVVAFEGNQEAHYQLGRFLAPGEEAERVLKRASTLGPTDPRPHWYLMKVMDHKGSLEGAVREARLYVRLGGDEGDERRLGSRELSIRFQKLAEALETRSNFDDAESCFSEAINADPSNSRAHCELGNLLYDVRNDDRGAERSYVAAIAADETALEPHVRLARIHARRGGEGLGKAVEHLELCCQRRANRVPTPKSTSSL</sequence>
<proteinExistence type="predicted"/>
<name>A0AAD7XK78_9STRA</name>
<evidence type="ECO:0000313" key="5">
    <source>
        <dbReference type="Proteomes" id="UP001230188"/>
    </source>
</evidence>
<evidence type="ECO:0000256" key="3">
    <source>
        <dbReference type="PROSITE-ProRule" id="PRU00339"/>
    </source>
</evidence>
<reference evidence="4" key="1">
    <citation type="submission" date="2023-01" db="EMBL/GenBank/DDBJ databases">
        <title>Metagenome sequencing of chrysophaentin producing Chrysophaeum taylorii.</title>
        <authorList>
            <person name="Davison J."/>
            <person name="Bewley C."/>
        </authorList>
    </citation>
    <scope>NUCLEOTIDE SEQUENCE</scope>
    <source>
        <strain evidence="4">NIES-1699</strain>
    </source>
</reference>
<dbReference type="Proteomes" id="UP001230188">
    <property type="component" value="Unassembled WGS sequence"/>
</dbReference>
<evidence type="ECO:0000313" key="4">
    <source>
        <dbReference type="EMBL" id="KAJ8601381.1"/>
    </source>
</evidence>
<dbReference type="SUPFAM" id="SSF48452">
    <property type="entry name" value="TPR-like"/>
    <property type="match status" value="1"/>
</dbReference>
<dbReference type="AlphaFoldDB" id="A0AAD7XK78"/>
<dbReference type="PROSITE" id="PS50005">
    <property type="entry name" value="TPR"/>
    <property type="match status" value="1"/>
</dbReference>
<evidence type="ECO:0000256" key="2">
    <source>
        <dbReference type="ARBA" id="ARBA00022803"/>
    </source>
</evidence>